<comment type="caution">
    <text evidence="1">The sequence shown here is derived from an EMBL/GenBank/DDBJ whole genome shotgun (WGS) entry which is preliminary data.</text>
</comment>
<protein>
    <submittedName>
        <fullName evidence="1">Uncharacterized protein</fullName>
    </submittedName>
</protein>
<organism evidence="1 2">
    <name type="scientific">Trifolium pratense</name>
    <name type="common">Red clover</name>
    <dbReference type="NCBI Taxonomy" id="57577"/>
    <lineage>
        <taxon>Eukaryota</taxon>
        <taxon>Viridiplantae</taxon>
        <taxon>Streptophyta</taxon>
        <taxon>Embryophyta</taxon>
        <taxon>Tracheophyta</taxon>
        <taxon>Spermatophyta</taxon>
        <taxon>Magnoliopsida</taxon>
        <taxon>eudicotyledons</taxon>
        <taxon>Gunneridae</taxon>
        <taxon>Pentapetalae</taxon>
        <taxon>rosids</taxon>
        <taxon>fabids</taxon>
        <taxon>Fabales</taxon>
        <taxon>Fabaceae</taxon>
        <taxon>Papilionoideae</taxon>
        <taxon>50 kb inversion clade</taxon>
        <taxon>NPAAA clade</taxon>
        <taxon>Hologalegina</taxon>
        <taxon>IRL clade</taxon>
        <taxon>Trifolieae</taxon>
        <taxon>Trifolium</taxon>
    </lineage>
</organism>
<reference evidence="1" key="1">
    <citation type="submission" date="2023-10" db="EMBL/GenBank/DDBJ databases">
        <authorList>
            <person name="Rodriguez Cubillos JULIANA M."/>
            <person name="De Vega J."/>
        </authorList>
    </citation>
    <scope>NUCLEOTIDE SEQUENCE</scope>
</reference>
<gene>
    <name evidence="1" type="ORF">MILVUS5_LOCUS23899</name>
</gene>
<evidence type="ECO:0000313" key="1">
    <source>
        <dbReference type="EMBL" id="CAJ2657298.1"/>
    </source>
</evidence>
<name>A0ACB0KKQ8_TRIPR</name>
<dbReference type="Proteomes" id="UP001177021">
    <property type="component" value="Unassembled WGS sequence"/>
</dbReference>
<proteinExistence type="predicted"/>
<dbReference type="EMBL" id="CASHSV030000311">
    <property type="protein sequence ID" value="CAJ2657298.1"/>
    <property type="molecule type" value="Genomic_DNA"/>
</dbReference>
<keyword evidence="2" id="KW-1185">Reference proteome</keyword>
<evidence type="ECO:0000313" key="2">
    <source>
        <dbReference type="Proteomes" id="UP001177021"/>
    </source>
</evidence>
<sequence length="383" mass="43548">MLCEGIIFLFLYISSISRKLEGMMVESKMKGRIERLECDREEELSFFRELKKRQNEHIPSFLLCASEDYECDTKYVGNGKFSLYRIPSGRKEHGLELLETKNKSDFDWLKTPPATPLFPSLEMEPSAKLVIQKELPISQPISRALFAKSDLEAQKPKANQTNSTKSSKLQMRSITPSHNKQRPNLIKNTNETTNYHSNNVKKEHDTSNITKHHQKQTNNVDFLAMNQKKSIETNETQRKPRTRGVSPSVKSKGSESVIELSNETPQNLRTDKRSMSSTRGRSTTRGSSLVGGSQYQDPTPKACRQSRSPSPSMSKNGFNQFDRTQKNVKTQKETFTLAAGGSNESRSPFKGSKMVERVVNARKSSVNHAERESKLKPIKNREK</sequence>
<accession>A0ACB0KKQ8</accession>